<sequence length="136" mass="15041">MFSYTHIQKKLQPLSKTQGMAAIQGLRAQILANATHLFTTQESCNCKFEIIVRRASSEEQLYKAVLTIDRKDAVISKAGYSVDASLQNLLDATCTQLTKRSVEGTLRDLSQDVRGDEDSWEETDTGVVNVSLSEGL</sequence>
<name>A0A8H6RU10_9PEZI</name>
<dbReference type="AlphaFoldDB" id="A0A8H6RU10"/>
<comment type="caution">
    <text evidence="1">The sequence shown here is derived from an EMBL/GenBank/DDBJ whole genome shotgun (WGS) entry which is preliminary data.</text>
</comment>
<reference evidence="1" key="1">
    <citation type="submission" date="2020-04" db="EMBL/GenBank/DDBJ databases">
        <title>Draft genome resource of the tomato pathogen Pseudocercospora fuligena.</title>
        <authorList>
            <person name="Zaccaron A."/>
        </authorList>
    </citation>
    <scope>NUCLEOTIDE SEQUENCE</scope>
    <source>
        <strain evidence="1">PF001</strain>
    </source>
</reference>
<dbReference type="Proteomes" id="UP000660729">
    <property type="component" value="Unassembled WGS sequence"/>
</dbReference>
<evidence type="ECO:0000313" key="2">
    <source>
        <dbReference type="Proteomes" id="UP000660729"/>
    </source>
</evidence>
<organism evidence="1 2">
    <name type="scientific">Pseudocercospora fuligena</name>
    <dbReference type="NCBI Taxonomy" id="685502"/>
    <lineage>
        <taxon>Eukaryota</taxon>
        <taxon>Fungi</taxon>
        <taxon>Dikarya</taxon>
        <taxon>Ascomycota</taxon>
        <taxon>Pezizomycotina</taxon>
        <taxon>Dothideomycetes</taxon>
        <taxon>Dothideomycetidae</taxon>
        <taxon>Mycosphaerellales</taxon>
        <taxon>Mycosphaerellaceae</taxon>
        <taxon>Pseudocercospora</taxon>
    </lineage>
</organism>
<proteinExistence type="predicted"/>
<evidence type="ECO:0000313" key="1">
    <source>
        <dbReference type="EMBL" id="KAF7197357.1"/>
    </source>
</evidence>
<gene>
    <name evidence="1" type="ORF">HII31_01167</name>
</gene>
<keyword evidence="2" id="KW-1185">Reference proteome</keyword>
<dbReference type="EMBL" id="JABCIY010000015">
    <property type="protein sequence ID" value="KAF7197357.1"/>
    <property type="molecule type" value="Genomic_DNA"/>
</dbReference>
<protein>
    <submittedName>
        <fullName evidence="1">Uncharacterized protein</fullName>
    </submittedName>
</protein>
<accession>A0A8H6RU10</accession>